<dbReference type="InterPro" id="IPR003715">
    <property type="entry name" value="Poly_export_N"/>
</dbReference>
<keyword evidence="6" id="KW-0812">Transmembrane</keyword>
<dbReference type="InterPro" id="IPR054765">
    <property type="entry name" value="SLBB_dom"/>
</dbReference>
<evidence type="ECO:0000256" key="6">
    <source>
        <dbReference type="ARBA" id="ARBA00022692"/>
    </source>
</evidence>
<keyword evidence="13" id="KW-0998">Cell outer membrane</keyword>
<keyword evidence="4" id="KW-1134">Transmembrane beta strand</keyword>
<feature type="domain" description="Polysaccharide export protein N-terminal" evidence="15">
    <location>
        <begin position="71"/>
        <end position="161"/>
    </location>
</feature>
<feature type="domain" description="SLBB" evidence="16">
    <location>
        <begin position="166"/>
        <end position="244"/>
    </location>
</feature>
<keyword evidence="14" id="KW-0449">Lipoprotein</keyword>
<dbReference type="GO" id="GO:0009279">
    <property type="term" value="C:cell outer membrane"/>
    <property type="evidence" value="ECO:0007669"/>
    <property type="project" value="UniProtKB-SubCell"/>
</dbReference>
<protein>
    <submittedName>
        <fullName evidence="17">Polysaccharide export protein Wza</fullName>
    </submittedName>
</protein>
<keyword evidence="18" id="KW-1185">Reference proteome</keyword>
<keyword evidence="7" id="KW-0732">Signal</keyword>
<evidence type="ECO:0000256" key="1">
    <source>
        <dbReference type="ARBA" id="ARBA00004571"/>
    </source>
</evidence>
<keyword evidence="9" id="KW-0406">Ion transport</keyword>
<dbReference type="Pfam" id="PF22461">
    <property type="entry name" value="SLBB_2"/>
    <property type="match status" value="2"/>
</dbReference>
<accession>A0A0J1C6I2</accession>
<comment type="caution">
    <text evidence="17">The sequence shown here is derived from an EMBL/GenBank/DDBJ whole genome shotgun (WGS) entry which is preliminary data.</text>
</comment>
<evidence type="ECO:0000259" key="16">
    <source>
        <dbReference type="Pfam" id="PF22461"/>
    </source>
</evidence>
<keyword evidence="8" id="KW-0625">Polysaccharide transport</keyword>
<evidence type="ECO:0000256" key="10">
    <source>
        <dbReference type="ARBA" id="ARBA00023114"/>
    </source>
</evidence>
<dbReference type="AlphaFoldDB" id="A0A0J1C6I2"/>
<keyword evidence="11" id="KW-0472">Membrane</keyword>
<evidence type="ECO:0000313" key="17">
    <source>
        <dbReference type="EMBL" id="KLT73958.1"/>
    </source>
</evidence>
<dbReference type="GO" id="GO:0006811">
    <property type="term" value="P:monoatomic ion transport"/>
    <property type="evidence" value="ECO:0007669"/>
    <property type="project" value="UniProtKB-KW"/>
</dbReference>
<evidence type="ECO:0000256" key="5">
    <source>
        <dbReference type="ARBA" id="ARBA00022597"/>
    </source>
</evidence>
<evidence type="ECO:0000259" key="15">
    <source>
        <dbReference type="Pfam" id="PF02563"/>
    </source>
</evidence>
<dbReference type="Gene3D" id="3.10.560.10">
    <property type="entry name" value="Outer membrane lipoprotein wza domain like"/>
    <property type="match status" value="2"/>
</dbReference>
<keyword evidence="10" id="KW-0626">Porin</keyword>
<dbReference type="GO" id="GO:0046930">
    <property type="term" value="C:pore complex"/>
    <property type="evidence" value="ECO:0007669"/>
    <property type="project" value="UniProtKB-KW"/>
</dbReference>
<feature type="domain" description="SLBB" evidence="16">
    <location>
        <begin position="251"/>
        <end position="336"/>
    </location>
</feature>
<evidence type="ECO:0000256" key="7">
    <source>
        <dbReference type="ARBA" id="ARBA00022729"/>
    </source>
</evidence>
<reference evidence="17 18" key="1">
    <citation type="submission" date="2014-11" db="EMBL/GenBank/DDBJ databases">
        <title>Genome of a novel goose pathogen.</title>
        <authorList>
            <person name="Hansen C.M."/>
            <person name="Hueffer K."/>
            <person name="Choi S.C."/>
        </authorList>
    </citation>
    <scope>NUCLEOTIDE SEQUENCE [LARGE SCALE GENOMIC DNA]</scope>
    <source>
        <strain evidence="17 18">KH1503</strain>
    </source>
</reference>
<dbReference type="STRING" id="1470200.PL75_00515"/>
<dbReference type="NCBIfam" id="NF011658">
    <property type="entry name" value="PRK15078.1"/>
    <property type="match status" value="1"/>
</dbReference>
<evidence type="ECO:0000256" key="2">
    <source>
        <dbReference type="ARBA" id="ARBA00009450"/>
    </source>
</evidence>
<dbReference type="PATRIC" id="fig|1470200.3.peg.119"/>
<dbReference type="GO" id="GO:0015159">
    <property type="term" value="F:polysaccharide transmembrane transporter activity"/>
    <property type="evidence" value="ECO:0007669"/>
    <property type="project" value="InterPro"/>
</dbReference>
<dbReference type="Pfam" id="PF02563">
    <property type="entry name" value="Poly_export"/>
    <property type="match status" value="1"/>
</dbReference>
<dbReference type="PANTHER" id="PTHR33619">
    <property type="entry name" value="POLYSACCHARIDE EXPORT PROTEIN GFCE-RELATED"/>
    <property type="match status" value="1"/>
</dbReference>
<dbReference type="Proteomes" id="UP000036027">
    <property type="component" value="Unassembled WGS sequence"/>
</dbReference>
<evidence type="ECO:0000256" key="12">
    <source>
        <dbReference type="ARBA" id="ARBA00023139"/>
    </source>
</evidence>
<name>A0A0J1C6I2_9NEIS</name>
<evidence type="ECO:0000256" key="3">
    <source>
        <dbReference type="ARBA" id="ARBA00022448"/>
    </source>
</evidence>
<dbReference type="Gene3D" id="3.30.1950.10">
    <property type="entry name" value="wza like domain"/>
    <property type="match status" value="1"/>
</dbReference>
<sequence>MLALTTGGCTVIPGSSLPTKNKTWVYNENDTRGEDTLDSRVNVYPITLNLIQSMRQPPRTAQHNQALNQQKSAYRYRVGPGDVLNIMVWHHPDLNSPVPSSMNPQSKQVSSGAWVDETGHLSYPLAGKLYVQGKTLPEIQNMLEGRLKRYIKTPQVSVNVTEFRSQRISIAGAVGQPGQLPITNIPVTLLDAIDQAGGLAANADTQNVKLTHNGVDRTISLQEILQYGDLSQNQLLKHGDIVYVPTTENSKVYVMGEVNQQTSLPIGSHGLSLTQALGEAKGMNQALADATGVFVVRNAPHDVEKPIHIYQLNLKDATAYALGNEFKLRANDVVFVTAAPLSRWNRVMSLLTNSVSNLYNLDSTFK</sequence>
<dbReference type="PANTHER" id="PTHR33619:SF3">
    <property type="entry name" value="POLYSACCHARIDE EXPORT PROTEIN GFCE-RELATED"/>
    <property type="match status" value="1"/>
</dbReference>
<evidence type="ECO:0000256" key="4">
    <source>
        <dbReference type="ARBA" id="ARBA00022452"/>
    </source>
</evidence>
<comment type="similarity">
    <text evidence="2">Belongs to the BexD/CtrA/VexA family.</text>
</comment>
<dbReference type="GO" id="GO:0015288">
    <property type="term" value="F:porin activity"/>
    <property type="evidence" value="ECO:0007669"/>
    <property type="project" value="UniProtKB-KW"/>
</dbReference>
<organism evidence="17 18">
    <name type="scientific">Neisseria arctica</name>
    <dbReference type="NCBI Taxonomy" id="1470200"/>
    <lineage>
        <taxon>Bacteria</taxon>
        <taxon>Pseudomonadati</taxon>
        <taxon>Pseudomonadota</taxon>
        <taxon>Betaproteobacteria</taxon>
        <taxon>Neisseriales</taxon>
        <taxon>Neisseriaceae</taxon>
        <taxon>Neisseria</taxon>
    </lineage>
</organism>
<comment type="subcellular location">
    <subcellularLocation>
        <location evidence="1">Cell outer membrane</location>
        <topology evidence="1">Multi-pass membrane protein</topology>
    </subcellularLocation>
</comment>
<evidence type="ECO:0000256" key="13">
    <source>
        <dbReference type="ARBA" id="ARBA00023237"/>
    </source>
</evidence>
<dbReference type="EMBL" id="JTDO01000001">
    <property type="protein sequence ID" value="KLT73958.1"/>
    <property type="molecule type" value="Genomic_DNA"/>
</dbReference>
<keyword evidence="5" id="KW-0762">Sugar transport</keyword>
<evidence type="ECO:0000256" key="14">
    <source>
        <dbReference type="ARBA" id="ARBA00023288"/>
    </source>
</evidence>
<evidence type="ECO:0000256" key="8">
    <source>
        <dbReference type="ARBA" id="ARBA00023047"/>
    </source>
</evidence>
<evidence type="ECO:0000313" key="18">
    <source>
        <dbReference type="Proteomes" id="UP000036027"/>
    </source>
</evidence>
<gene>
    <name evidence="17" type="ORF">PL75_00515</name>
</gene>
<keyword evidence="3" id="KW-0813">Transport</keyword>
<evidence type="ECO:0000256" key="9">
    <source>
        <dbReference type="ARBA" id="ARBA00023065"/>
    </source>
</evidence>
<dbReference type="InterPro" id="IPR049712">
    <property type="entry name" value="Poly_export"/>
</dbReference>
<evidence type="ECO:0000256" key="11">
    <source>
        <dbReference type="ARBA" id="ARBA00023136"/>
    </source>
</evidence>
<proteinExistence type="inferred from homology"/>
<keyword evidence="12" id="KW-0564">Palmitate</keyword>